<protein>
    <submittedName>
        <fullName evidence="1">Uncharacterized protein</fullName>
    </submittedName>
</protein>
<evidence type="ECO:0000313" key="2">
    <source>
        <dbReference type="Proteomes" id="UP000066624"/>
    </source>
</evidence>
<dbReference type="RefSeq" id="WP_049726003.1">
    <property type="nucleotide sequence ID" value="NZ_CP012154.1"/>
</dbReference>
<proteinExistence type="predicted"/>
<gene>
    <name evidence="1" type="ORF">WM2015_2078</name>
</gene>
<dbReference type="OrthoDB" id="9795854at2"/>
<name>A0A0K0XXN5_9GAMM</name>
<dbReference type="InterPro" id="IPR007359">
    <property type="entry name" value="SigmaE_reg_RseC_MucC"/>
</dbReference>
<dbReference type="PANTHER" id="PTHR35867">
    <property type="entry name" value="PROTEIN RSEC"/>
    <property type="match status" value="1"/>
</dbReference>
<keyword evidence="2" id="KW-1185">Reference proteome</keyword>
<dbReference type="InterPro" id="IPR026268">
    <property type="entry name" value="RseC"/>
</dbReference>
<sequence length="151" mass="16032">MSRFWQPATVIAIRPGRIRLRFDALSQCERCLRGEGCGAGVFSRLFARQSSELELPDTGSWAVGQRLRVGVEAGAVLRGSLALYGLPLAGFLIGAMLGQSIDGNGLSADLATLGGGLMLALVFALAARRLQRRQWNPLLEPLSASSSCGES</sequence>
<dbReference type="EMBL" id="CP012154">
    <property type="protein sequence ID" value="AKS42443.1"/>
    <property type="molecule type" value="Genomic_DNA"/>
</dbReference>
<dbReference type="PIRSF" id="PIRSF004923">
    <property type="entry name" value="RseC"/>
    <property type="match status" value="1"/>
</dbReference>
<dbReference type="Proteomes" id="UP000066624">
    <property type="component" value="Chromosome"/>
</dbReference>
<dbReference type="AlphaFoldDB" id="A0A0K0XXN5"/>
<dbReference type="Pfam" id="PF04246">
    <property type="entry name" value="RseC_MucC"/>
    <property type="match status" value="1"/>
</dbReference>
<evidence type="ECO:0000313" key="1">
    <source>
        <dbReference type="EMBL" id="AKS42443.1"/>
    </source>
</evidence>
<dbReference type="PANTHER" id="PTHR35867:SF1">
    <property type="entry name" value="PROTEIN RSEC"/>
    <property type="match status" value="1"/>
</dbReference>
<dbReference type="STRING" id="1579979.WM2015_2078"/>
<dbReference type="KEGG" id="wma:WM2015_2078"/>
<accession>A0A0K0XXN5</accession>
<organism evidence="1 2">
    <name type="scientific">Wenzhouxiangella marina</name>
    <dbReference type="NCBI Taxonomy" id="1579979"/>
    <lineage>
        <taxon>Bacteria</taxon>
        <taxon>Pseudomonadati</taxon>
        <taxon>Pseudomonadota</taxon>
        <taxon>Gammaproteobacteria</taxon>
        <taxon>Chromatiales</taxon>
        <taxon>Wenzhouxiangellaceae</taxon>
        <taxon>Wenzhouxiangella</taxon>
    </lineage>
</organism>
<reference evidence="1 2" key="1">
    <citation type="submission" date="2015-07" db="EMBL/GenBank/DDBJ databases">
        <authorList>
            <person name="Noorani M."/>
        </authorList>
    </citation>
    <scope>NUCLEOTIDE SEQUENCE [LARGE SCALE GENOMIC DNA]</scope>
    <source>
        <strain evidence="1 2">KCTC 42284</strain>
    </source>
</reference>